<feature type="domain" description="Amidohydrolase-related" evidence="2">
    <location>
        <begin position="3"/>
        <end position="229"/>
    </location>
</feature>
<evidence type="ECO:0000313" key="3">
    <source>
        <dbReference type="EMBL" id="SFN98401.1"/>
    </source>
</evidence>
<dbReference type="Gene3D" id="3.20.20.140">
    <property type="entry name" value="Metal-dependent hydrolases"/>
    <property type="match status" value="1"/>
</dbReference>
<keyword evidence="4" id="KW-1185">Reference proteome</keyword>
<dbReference type="PANTHER" id="PTHR21240">
    <property type="entry name" value="2-AMINO-3-CARBOXYLMUCONATE-6-SEMIALDEHYDE DECARBOXYLASE"/>
    <property type="match status" value="1"/>
</dbReference>
<dbReference type="Pfam" id="PF04909">
    <property type="entry name" value="Amidohydro_2"/>
    <property type="match status" value="1"/>
</dbReference>
<dbReference type="OrthoDB" id="1407586at2"/>
<dbReference type="RefSeq" id="WP_083396763.1">
    <property type="nucleotide sequence ID" value="NZ_FOVJ01000005.1"/>
</dbReference>
<name>A0A1I5DHX1_9PROT</name>
<dbReference type="AlphaFoldDB" id="A0A1I5DHX1"/>
<dbReference type="Proteomes" id="UP000183107">
    <property type="component" value="Unassembled WGS sequence"/>
</dbReference>
<sequence>MIIDCHCHAGKGDGLMGPWDTGAPLTKYLQRAGNAGIDRTVIFAAFNSDYAKANREVARIVARRPDRFFGFAFVNAANDRDRVIALVKQAVEEFGFVGIKVHRHDARISREICEAARVFRLPVLYDVAGEVSVCELLAQEYPGVDFIIPHLGSFADDWRAQLALIDHLVRHPNIYADTSGVRRFDLLEQAVQRAGAYKILFGSDGPWLHPAVELAKIKALRLRPVDEQLVLAGNFRRLIARVRSRRPRVMEDFLLERHVKREFRNSIPGNFPKDLNLER</sequence>
<protein>
    <recommendedName>
        <fullName evidence="2">Amidohydrolase-related domain-containing protein</fullName>
    </recommendedName>
</protein>
<reference evidence="4" key="1">
    <citation type="submission" date="2016-10" db="EMBL/GenBank/DDBJ databases">
        <authorList>
            <person name="Varghese N."/>
        </authorList>
    </citation>
    <scope>NUCLEOTIDE SEQUENCE [LARGE SCALE GENOMIC DNA]</scope>
    <source>
        <strain evidence="4">Nsp8</strain>
    </source>
</reference>
<accession>A0A1I5DHX1</accession>
<dbReference type="InterPro" id="IPR006680">
    <property type="entry name" value="Amidohydro-rel"/>
</dbReference>
<dbReference type="GO" id="GO:0016787">
    <property type="term" value="F:hydrolase activity"/>
    <property type="evidence" value="ECO:0007669"/>
    <property type="project" value="InterPro"/>
</dbReference>
<dbReference type="InterPro" id="IPR032465">
    <property type="entry name" value="ACMSD"/>
</dbReference>
<proteinExistence type="predicted"/>
<organism evidence="3 4">
    <name type="scientific">Nitrosospira briensis</name>
    <dbReference type="NCBI Taxonomy" id="35799"/>
    <lineage>
        <taxon>Bacteria</taxon>
        <taxon>Pseudomonadati</taxon>
        <taxon>Pseudomonadota</taxon>
        <taxon>Betaproteobacteria</taxon>
        <taxon>Nitrosomonadales</taxon>
        <taxon>Nitrosomonadaceae</taxon>
        <taxon>Nitrosospira</taxon>
    </lineage>
</organism>
<evidence type="ECO:0000313" key="4">
    <source>
        <dbReference type="Proteomes" id="UP000183107"/>
    </source>
</evidence>
<evidence type="ECO:0000256" key="1">
    <source>
        <dbReference type="ARBA" id="ARBA00023239"/>
    </source>
</evidence>
<dbReference type="EMBL" id="FOVJ01000005">
    <property type="protein sequence ID" value="SFN98401.1"/>
    <property type="molecule type" value="Genomic_DNA"/>
</dbReference>
<dbReference type="SUPFAM" id="SSF51556">
    <property type="entry name" value="Metallo-dependent hydrolases"/>
    <property type="match status" value="1"/>
</dbReference>
<dbReference type="GO" id="GO:0016831">
    <property type="term" value="F:carboxy-lyase activity"/>
    <property type="evidence" value="ECO:0007669"/>
    <property type="project" value="InterPro"/>
</dbReference>
<dbReference type="InterPro" id="IPR032466">
    <property type="entry name" value="Metal_Hydrolase"/>
</dbReference>
<gene>
    <name evidence="3" type="ORF">SAMN05216386_2328</name>
</gene>
<keyword evidence="1" id="KW-0456">Lyase</keyword>
<evidence type="ECO:0000259" key="2">
    <source>
        <dbReference type="Pfam" id="PF04909"/>
    </source>
</evidence>